<gene>
    <name evidence="1" type="ORF">HNQ59_003658</name>
</gene>
<protein>
    <submittedName>
        <fullName evidence="1">Uncharacterized protein</fullName>
    </submittedName>
</protein>
<dbReference type="AlphaFoldDB" id="A0A840MTC8"/>
<name>A0A840MTC8_9PROT</name>
<sequence length="265" mass="29810">MLRLSADCVVIAIEAEYVSAVCLRGRKRERIASARFPLTLREGVPALDELDNWLTDSAVSGAKQIEVIVSNAWVRYEILPWQQNLLDDALSLDYARALLTEQYGEVVNQWTLALSPAKLKQNRLVSGMDSRWLAALEDLAKRHAMKLTSVRPLLVAVFNKLAKELPDSSLLALVEPGRLCLLLMRDGEWHSLQNRVLPEPWERKLPPMIAQASMALFAADEPLFITAPAHRRTSLDDVAGTWLKLPAQKGFDPRQDREWAFCLGC</sequence>
<proteinExistence type="predicted"/>
<reference evidence="1 2" key="1">
    <citation type="submission" date="2020-08" db="EMBL/GenBank/DDBJ databases">
        <title>Genomic Encyclopedia of Type Strains, Phase IV (KMG-IV): sequencing the most valuable type-strain genomes for metagenomic binning, comparative biology and taxonomic classification.</title>
        <authorList>
            <person name="Goeker M."/>
        </authorList>
    </citation>
    <scope>NUCLEOTIDE SEQUENCE [LARGE SCALE GENOMIC DNA]</scope>
    <source>
        <strain evidence="1 2">DSM 27165</strain>
    </source>
</reference>
<evidence type="ECO:0000313" key="2">
    <source>
        <dbReference type="Proteomes" id="UP000575898"/>
    </source>
</evidence>
<organism evidence="1 2">
    <name type="scientific">Chitinivorax tropicus</name>
    <dbReference type="NCBI Taxonomy" id="714531"/>
    <lineage>
        <taxon>Bacteria</taxon>
        <taxon>Pseudomonadati</taxon>
        <taxon>Pseudomonadota</taxon>
        <taxon>Betaproteobacteria</taxon>
        <taxon>Chitinivorax</taxon>
    </lineage>
</organism>
<dbReference type="EMBL" id="JACHHY010000031">
    <property type="protein sequence ID" value="MBB5020339.1"/>
    <property type="molecule type" value="Genomic_DNA"/>
</dbReference>
<comment type="caution">
    <text evidence="1">The sequence shown here is derived from an EMBL/GenBank/DDBJ whole genome shotgun (WGS) entry which is preliminary data.</text>
</comment>
<accession>A0A840MTC8</accession>
<keyword evidence="2" id="KW-1185">Reference proteome</keyword>
<dbReference type="RefSeq" id="WP_184041739.1">
    <property type="nucleotide sequence ID" value="NZ_JACHHY010000031.1"/>
</dbReference>
<dbReference type="Proteomes" id="UP000575898">
    <property type="component" value="Unassembled WGS sequence"/>
</dbReference>
<evidence type="ECO:0000313" key="1">
    <source>
        <dbReference type="EMBL" id="MBB5020339.1"/>
    </source>
</evidence>